<proteinExistence type="predicted"/>
<evidence type="ECO:0000313" key="3">
    <source>
        <dbReference type="EnsemblPlants" id="AET01293"/>
    </source>
</evidence>
<reference evidence="2 4" key="2">
    <citation type="journal article" date="2014" name="BMC Genomics">
        <title>An improved genome release (version Mt4.0) for the model legume Medicago truncatula.</title>
        <authorList>
            <person name="Tang H."/>
            <person name="Krishnakumar V."/>
            <person name="Bidwell S."/>
            <person name="Rosen B."/>
            <person name="Chan A."/>
            <person name="Zhou S."/>
            <person name="Gentzbittel L."/>
            <person name="Childs K.L."/>
            <person name="Yandell M."/>
            <person name="Gundlach H."/>
            <person name="Mayer K.F."/>
            <person name="Schwartz D.C."/>
            <person name="Town C.D."/>
        </authorList>
    </citation>
    <scope>GENOME REANNOTATION</scope>
    <source>
        <strain evidence="3 4">cv. Jemalong A17</strain>
    </source>
</reference>
<sequence length="78" mass="8611">MVVLTPTPSTLLLPPIVTELLPTAVSELVEENKILLFYLVLLVVLFFKRREIAARVAWVHGDILSAIMAIGPFLEVIG</sequence>
<reference evidence="3" key="3">
    <citation type="submission" date="2015-04" db="UniProtKB">
        <authorList>
            <consortium name="EnsemblPlants"/>
        </authorList>
    </citation>
    <scope>IDENTIFICATION</scope>
    <source>
        <strain evidence="3">cv. Jemalong A17</strain>
    </source>
</reference>
<keyword evidence="4" id="KW-1185">Reference proteome</keyword>
<dbReference type="Proteomes" id="UP000002051">
    <property type="component" value="Chromosome 8"/>
</dbReference>
<dbReference type="HOGENOM" id="CLU_2625754_0_0_1"/>
<dbReference type="AlphaFoldDB" id="G7LDF9"/>
<reference evidence="2 4" key="1">
    <citation type="journal article" date="2011" name="Nature">
        <title>The Medicago genome provides insight into the evolution of rhizobial symbioses.</title>
        <authorList>
            <person name="Young N.D."/>
            <person name="Debelle F."/>
            <person name="Oldroyd G.E."/>
            <person name="Geurts R."/>
            <person name="Cannon S.B."/>
            <person name="Udvardi M.K."/>
            <person name="Benedito V.A."/>
            <person name="Mayer K.F."/>
            <person name="Gouzy J."/>
            <person name="Schoof H."/>
            <person name="Van de Peer Y."/>
            <person name="Proost S."/>
            <person name="Cook D.R."/>
            <person name="Meyers B.C."/>
            <person name="Spannagl M."/>
            <person name="Cheung F."/>
            <person name="De Mita S."/>
            <person name="Krishnakumar V."/>
            <person name="Gundlach H."/>
            <person name="Zhou S."/>
            <person name="Mudge J."/>
            <person name="Bharti A.K."/>
            <person name="Murray J.D."/>
            <person name="Naoumkina M.A."/>
            <person name="Rosen B."/>
            <person name="Silverstein K.A."/>
            <person name="Tang H."/>
            <person name="Rombauts S."/>
            <person name="Zhao P.X."/>
            <person name="Zhou P."/>
            <person name="Barbe V."/>
            <person name="Bardou P."/>
            <person name="Bechner M."/>
            <person name="Bellec A."/>
            <person name="Berger A."/>
            <person name="Berges H."/>
            <person name="Bidwell S."/>
            <person name="Bisseling T."/>
            <person name="Choisne N."/>
            <person name="Couloux A."/>
            <person name="Denny R."/>
            <person name="Deshpande S."/>
            <person name="Dai X."/>
            <person name="Doyle J.J."/>
            <person name="Dudez A.M."/>
            <person name="Farmer A.D."/>
            <person name="Fouteau S."/>
            <person name="Franken C."/>
            <person name="Gibelin C."/>
            <person name="Gish J."/>
            <person name="Goldstein S."/>
            <person name="Gonzalez A.J."/>
            <person name="Green P.J."/>
            <person name="Hallab A."/>
            <person name="Hartog M."/>
            <person name="Hua A."/>
            <person name="Humphray S.J."/>
            <person name="Jeong D.H."/>
            <person name="Jing Y."/>
            <person name="Jocker A."/>
            <person name="Kenton S.M."/>
            <person name="Kim D.J."/>
            <person name="Klee K."/>
            <person name="Lai H."/>
            <person name="Lang C."/>
            <person name="Lin S."/>
            <person name="Macmil S.L."/>
            <person name="Magdelenat G."/>
            <person name="Matthews L."/>
            <person name="McCorrison J."/>
            <person name="Monaghan E.L."/>
            <person name="Mun J.H."/>
            <person name="Najar F.Z."/>
            <person name="Nicholson C."/>
            <person name="Noirot C."/>
            <person name="O'Bleness M."/>
            <person name="Paule C.R."/>
            <person name="Poulain J."/>
            <person name="Prion F."/>
            <person name="Qin B."/>
            <person name="Qu C."/>
            <person name="Retzel E.F."/>
            <person name="Riddle C."/>
            <person name="Sallet E."/>
            <person name="Samain S."/>
            <person name="Samson N."/>
            <person name="Sanders I."/>
            <person name="Saurat O."/>
            <person name="Scarpelli C."/>
            <person name="Schiex T."/>
            <person name="Segurens B."/>
            <person name="Severin A.J."/>
            <person name="Sherrier D.J."/>
            <person name="Shi R."/>
            <person name="Sims S."/>
            <person name="Singer S.R."/>
            <person name="Sinharoy S."/>
            <person name="Sterck L."/>
            <person name="Viollet A."/>
            <person name="Wang B.B."/>
            <person name="Wang K."/>
            <person name="Wang M."/>
            <person name="Wang X."/>
            <person name="Warfsmann J."/>
            <person name="Weissenbach J."/>
            <person name="White D.D."/>
            <person name="White J.D."/>
            <person name="Wiley G.B."/>
            <person name="Wincker P."/>
            <person name="Xing Y."/>
            <person name="Yang L."/>
            <person name="Yao Z."/>
            <person name="Ying F."/>
            <person name="Zhai J."/>
            <person name="Zhou L."/>
            <person name="Zuber A."/>
            <person name="Denarie J."/>
            <person name="Dixon R.A."/>
            <person name="May G.D."/>
            <person name="Schwartz D.C."/>
            <person name="Rogers J."/>
            <person name="Quetier F."/>
            <person name="Town C.D."/>
            <person name="Roe B.A."/>
        </authorList>
    </citation>
    <scope>NUCLEOTIDE SEQUENCE [LARGE SCALE GENOMIC DNA]</scope>
    <source>
        <strain evidence="2">A17</strain>
        <strain evidence="3 4">cv. Jemalong A17</strain>
    </source>
</reference>
<name>G7LDF9_MEDTR</name>
<gene>
    <name evidence="2" type="ordered locus">MTR_8g009430</name>
</gene>
<keyword evidence="1" id="KW-1133">Transmembrane helix</keyword>
<feature type="transmembrane region" description="Helical" evidence="1">
    <location>
        <begin position="34"/>
        <end position="49"/>
    </location>
</feature>
<dbReference type="EMBL" id="CM001224">
    <property type="protein sequence ID" value="AET01293.1"/>
    <property type="molecule type" value="Genomic_DNA"/>
</dbReference>
<dbReference type="EnsemblPlants" id="AET01293">
    <property type="protein sequence ID" value="AET01293"/>
    <property type="gene ID" value="MTR_8g009430"/>
</dbReference>
<keyword evidence="1 2" id="KW-0812">Transmembrane</keyword>
<evidence type="ECO:0000313" key="2">
    <source>
        <dbReference type="EMBL" id="AET01293.1"/>
    </source>
</evidence>
<accession>G7LDF9</accession>
<dbReference type="PaxDb" id="3880-AET01293"/>
<keyword evidence="1" id="KW-0472">Membrane</keyword>
<evidence type="ECO:0000256" key="1">
    <source>
        <dbReference type="SAM" id="Phobius"/>
    </source>
</evidence>
<protein>
    <submittedName>
        <fullName evidence="2">Transmembrane protein, putative</fullName>
    </submittedName>
</protein>
<organism evidence="2 4">
    <name type="scientific">Medicago truncatula</name>
    <name type="common">Barrel medic</name>
    <name type="synonym">Medicago tribuloides</name>
    <dbReference type="NCBI Taxonomy" id="3880"/>
    <lineage>
        <taxon>Eukaryota</taxon>
        <taxon>Viridiplantae</taxon>
        <taxon>Streptophyta</taxon>
        <taxon>Embryophyta</taxon>
        <taxon>Tracheophyta</taxon>
        <taxon>Spermatophyta</taxon>
        <taxon>Magnoliopsida</taxon>
        <taxon>eudicotyledons</taxon>
        <taxon>Gunneridae</taxon>
        <taxon>Pentapetalae</taxon>
        <taxon>rosids</taxon>
        <taxon>fabids</taxon>
        <taxon>Fabales</taxon>
        <taxon>Fabaceae</taxon>
        <taxon>Papilionoideae</taxon>
        <taxon>50 kb inversion clade</taxon>
        <taxon>NPAAA clade</taxon>
        <taxon>Hologalegina</taxon>
        <taxon>IRL clade</taxon>
        <taxon>Trifolieae</taxon>
        <taxon>Medicago</taxon>
    </lineage>
</organism>
<evidence type="ECO:0000313" key="4">
    <source>
        <dbReference type="Proteomes" id="UP000002051"/>
    </source>
</evidence>